<gene>
    <name evidence="1" type="ORF">PEVE_00022512</name>
</gene>
<evidence type="ECO:0000313" key="2">
    <source>
        <dbReference type="Proteomes" id="UP001159427"/>
    </source>
</evidence>
<reference evidence="1 2" key="1">
    <citation type="submission" date="2022-05" db="EMBL/GenBank/DDBJ databases">
        <authorList>
            <consortium name="Genoscope - CEA"/>
            <person name="William W."/>
        </authorList>
    </citation>
    <scope>NUCLEOTIDE SEQUENCE [LARGE SCALE GENOMIC DNA]</scope>
</reference>
<accession>A0ABN8LEG2</accession>
<keyword evidence="2" id="KW-1185">Reference proteome</keyword>
<dbReference type="EMBL" id="CALNXI010000003">
    <property type="protein sequence ID" value="CAH3013866.1"/>
    <property type="molecule type" value="Genomic_DNA"/>
</dbReference>
<name>A0ABN8LEG2_9CNID</name>
<evidence type="ECO:0000313" key="1">
    <source>
        <dbReference type="EMBL" id="CAH3013866.1"/>
    </source>
</evidence>
<dbReference type="Proteomes" id="UP001159427">
    <property type="component" value="Unassembled WGS sequence"/>
</dbReference>
<feature type="non-terminal residue" evidence="1">
    <location>
        <position position="1"/>
    </location>
</feature>
<protein>
    <submittedName>
        <fullName evidence="1">Uncharacterized protein</fullName>
    </submittedName>
</protein>
<proteinExistence type="predicted"/>
<comment type="caution">
    <text evidence="1">The sequence shown here is derived from an EMBL/GenBank/DDBJ whole genome shotgun (WGS) entry which is preliminary data.</text>
</comment>
<sequence>QARKKRIFSSNDIVCGYRFAKKIHKERLRDVWTSEVNSYLDGVSFYYKRNPAGQAIALQGQMWRTKKEGLAEGCTVKGKKEGSGGRVLELFLAISFNKVVIACHPYEHLVSLGKPTKGPSTFGFEMVI</sequence>
<organism evidence="1 2">
    <name type="scientific">Porites evermanni</name>
    <dbReference type="NCBI Taxonomy" id="104178"/>
    <lineage>
        <taxon>Eukaryota</taxon>
        <taxon>Metazoa</taxon>
        <taxon>Cnidaria</taxon>
        <taxon>Anthozoa</taxon>
        <taxon>Hexacorallia</taxon>
        <taxon>Scleractinia</taxon>
        <taxon>Fungiina</taxon>
        <taxon>Poritidae</taxon>
        <taxon>Porites</taxon>
    </lineage>
</organism>